<organism evidence="2 3">
    <name type="scientific">Panicum miliaceum</name>
    <name type="common">Proso millet</name>
    <name type="synonym">Broomcorn millet</name>
    <dbReference type="NCBI Taxonomy" id="4540"/>
    <lineage>
        <taxon>Eukaryota</taxon>
        <taxon>Viridiplantae</taxon>
        <taxon>Streptophyta</taxon>
        <taxon>Embryophyta</taxon>
        <taxon>Tracheophyta</taxon>
        <taxon>Spermatophyta</taxon>
        <taxon>Magnoliopsida</taxon>
        <taxon>Liliopsida</taxon>
        <taxon>Poales</taxon>
        <taxon>Poaceae</taxon>
        <taxon>PACMAD clade</taxon>
        <taxon>Panicoideae</taxon>
        <taxon>Panicodae</taxon>
        <taxon>Paniceae</taxon>
        <taxon>Panicinae</taxon>
        <taxon>Panicum</taxon>
        <taxon>Panicum sect. Panicum</taxon>
    </lineage>
</organism>
<comment type="caution">
    <text evidence="2">The sequence shown here is derived from an EMBL/GenBank/DDBJ whole genome shotgun (WGS) entry which is preliminary data.</text>
</comment>
<evidence type="ECO:0000313" key="3">
    <source>
        <dbReference type="Proteomes" id="UP000275267"/>
    </source>
</evidence>
<sequence>MAWPPFGSRVLQRGQRPARPRGASRRGAAPRLAAFAAAEARQPAAAQDHGPSHARRPARCGGSSAAAAPLPFFSSVARRAAQRGARGGLAGGVAAWRVLVRCASSSSVVLCGGTVRRGTRTEAAARRTGPLEGAKSPTPPCGGSLHQDLRVKNLI</sequence>
<dbReference type="EMBL" id="PQIB02000010">
    <property type="protein sequence ID" value="RLM93720.1"/>
    <property type="molecule type" value="Genomic_DNA"/>
</dbReference>
<gene>
    <name evidence="2" type="ORF">C2845_PM08G25280</name>
</gene>
<protein>
    <submittedName>
        <fullName evidence="2">Uncharacterized protein</fullName>
    </submittedName>
</protein>
<accession>A0A3L6R3M1</accession>
<feature type="region of interest" description="Disordered" evidence="1">
    <location>
        <begin position="1"/>
        <end position="62"/>
    </location>
</feature>
<proteinExistence type="predicted"/>
<name>A0A3L6R3M1_PANMI</name>
<keyword evidence="3" id="KW-1185">Reference proteome</keyword>
<feature type="compositionally biased region" description="Low complexity" evidence="1">
    <location>
        <begin position="25"/>
        <end position="46"/>
    </location>
</feature>
<feature type="region of interest" description="Disordered" evidence="1">
    <location>
        <begin position="121"/>
        <end position="145"/>
    </location>
</feature>
<reference evidence="3" key="1">
    <citation type="journal article" date="2019" name="Nat. Commun.">
        <title>The genome of broomcorn millet.</title>
        <authorList>
            <person name="Zou C."/>
            <person name="Miki D."/>
            <person name="Li D."/>
            <person name="Tang Q."/>
            <person name="Xiao L."/>
            <person name="Rajput S."/>
            <person name="Deng P."/>
            <person name="Jia W."/>
            <person name="Huang R."/>
            <person name="Zhang M."/>
            <person name="Sun Y."/>
            <person name="Hu J."/>
            <person name="Fu X."/>
            <person name="Schnable P.S."/>
            <person name="Li F."/>
            <person name="Zhang H."/>
            <person name="Feng B."/>
            <person name="Zhu X."/>
            <person name="Liu R."/>
            <person name="Schnable J.C."/>
            <person name="Zhu J.-K."/>
            <person name="Zhang H."/>
        </authorList>
    </citation>
    <scope>NUCLEOTIDE SEQUENCE [LARGE SCALE GENOMIC DNA]</scope>
</reference>
<evidence type="ECO:0000256" key="1">
    <source>
        <dbReference type="SAM" id="MobiDB-lite"/>
    </source>
</evidence>
<evidence type="ECO:0000313" key="2">
    <source>
        <dbReference type="EMBL" id="RLM93720.1"/>
    </source>
</evidence>
<dbReference type="Proteomes" id="UP000275267">
    <property type="component" value="Unassembled WGS sequence"/>
</dbReference>
<dbReference type="AlphaFoldDB" id="A0A3L6R3M1"/>